<evidence type="ECO:0000256" key="5">
    <source>
        <dbReference type="ARBA" id="ARBA00022824"/>
    </source>
</evidence>
<name>A0A8T2PBA2_9TELE</name>
<dbReference type="SUPFAM" id="SSF52833">
    <property type="entry name" value="Thioredoxin-like"/>
    <property type="match status" value="1"/>
</dbReference>
<dbReference type="Gene3D" id="3.40.30.10">
    <property type="entry name" value="Glutaredoxin"/>
    <property type="match status" value="1"/>
</dbReference>
<dbReference type="EMBL" id="JAFBMS010000009">
    <property type="protein sequence ID" value="KAG9349260.1"/>
    <property type="molecule type" value="Genomic_DNA"/>
</dbReference>
<dbReference type="AlphaFoldDB" id="A0A8T2PBA2"/>
<dbReference type="GO" id="GO:0005783">
    <property type="term" value="C:endoplasmic reticulum"/>
    <property type="evidence" value="ECO:0007669"/>
    <property type="project" value="UniProtKB-SubCell"/>
</dbReference>
<dbReference type="Proteomes" id="UP000824540">
    <property type="component" value="Unassembled WGS sequence"/>
</dbReference>
<keyword evidence="4" id="KW-0732">Signal</keyword>
<evidence type="ECO:0000313" key="8">
    <source>
        <dbReference type="EMBL" id="KAG9349260.1"/>
    </source>
</evidence>
<dbReference type="InterPro" id="IPR051099">
    <property type="entry name" value="AGR/TXD"/>
</dbReference>
<proteinExistence type="inferred from homology"/>
<dbReference type="Pfam" id="PF13899">
    <property type="entry name" value="Thioredoxin_7"/>
    <property type="match status" value="1"/>
</dbReference>
<gene>
    <name evidence="8" type="ORF">JZ751_027703</name>
</gene>
<keyword evidence="9" id="KW-1185">Reference proteome</keyword>
<dbReference type="OrthoDB" id="262308at2759"/>
<evidence type="ECO:0000313" key="9">
    <source>
        <dbReference type="Proteomes" id="UP000824540"/>
    </source>
</evidence>
<accession>A0A8T2PBA2</accession>
<feature type="non-terminal residue" evidence="8">
    <location>
        <position position="1"/>
    </location>
</feature>
<comment type="similarity">
    <text evidence="6">Belongs to the AGR family.</text>
</comment>
<protein>
    <submittedName>
        <fullName evidence="8">Uncharacterized protein</fullName>
    </submittedName>
</protein>
<dbReference type="PANTHER" id="PTHR15337:SF1">
    <property type="entry name" value="ANTERIOR GRADIENT PROTEIN 2 HOMOLOG"/>
    <property type="match status" value="1"/>
</dbReference>
<comment type="caution">
    <text evidence="8">The sequence shown here is derived from an EMBL/GenBank/DDBJ whole genome shotgun (WGS) entry which is preliminary data.</text>
</comment>
<evidence type="ECO:0000256" key="1">
    <source>
        <dbReference type="ARBA" id="ARBA00004240"/>
    </source>
</evidence>
<keyword evidence="3" id="KW-0964">Secreted</keyword>
<evidence type="ECO:0000256" key="6">
    <source>
        <dbReference type="ARBA" id="ARBA00038124"/>
    </source>
</evidence>
<dbReference type="PANTHER" id="PTHR15337">
    <property type="entry name" value="ANTERIOR GRADIENT PROTEIN-RELATED"/>
    <property type="match status" value="1"/>
</dbReference>
<dbReference type="GO" id="GO:0005576">
    <property type="term" value="C:extracellular region"/>
    <property type="evidence" value="ECO:0007669"/>
    <property type="project" value="UniProtKB-SubCell"/>
</dbReference>
<organism evidence="8 9">
    <name type="scientific">Albula glossodonta</name>
    <name type="common">roundjaw bonefish</name>
    <dbReference type="NCBI Taxonomy" id="121402"/>
    <lineage>
        <taxon>Eukaryota</taxon>
        <taxon>Metazoa</taxon>
        <taxon>Chordata</taxon>
        <taxon>Craniata</taxon>
        <taxon>Vertebrata</taxon>
        <taxon>Euteleostomi</taxon>
        <taxon>Actinopterygii</taxon>
        <taxon>Neopterygii</taxon>
        <taxon>Teleostei</taxon>
        <taxon>Albuliformes</taxon>
        <taxon>Albulidae</taxon>
        <taxon>Albula</taxon>
    </lineage>
</organism>
<reference evidence="8" key="1">
    <citation type="thesis" date="2021" institute="BYU ScholarsArchive" country="Provo, UT, USA">
        <title>Applications of and Algorithms for Genome Assembly and Genomic Analyses with an Emphasis on Marine Teleosts.</title>
        <authorList>
            <person name="Pickett B.D."/>
        </authorList>
    </citation>
    <scope>NUCLEOTIDE SEQUENCE</scope>
    <source>
        <strain evidence="8">HI-2016</strain>
    </source>
</reference>
<evidence type="ECO:0000256" key="2">
    <source>
        <dbReference type="ARBA" id="ARBA00004613"/>
    </source>
</evidence>
<comment type="subcellular location">
    <subcellularLocation>
        <location evidence="1">Endoplasmic reticulum</location>
    </subcellularLocation>
    <subcellularLocation>
        <location evidence="2">Secreted</location>
    </subcellularLocation>
</comment>
<feature type="region of interest" description="Disordered" evidence="7">
    <location>
        <begin position="42"/>
        <end position="101"/>
    </location>
</feature>
<dbReference type="InterPro" id="IPR036249">
    <property type="entry name" value="Thioredoxin-like_sf"/>
</dbReference>
<evidence type="ECO:0000256" key="7">
    <source>
        <dbReference type="SAM" id="MobiDB-lite"/>
    </source>
</evidence>
<keyword evidence="5" id="KW-0256">Endoplasmic reticulum</keyword>
<evidence type="ECO:0000256" key="3">
    <source>
        <dbReference type="ARBA" id="ARBA00022525"/>
    </source>
</evidence>
<evidence type="ECO:0000256" key="4">
    <source>
        <dbReference type="ARBA" id="ARBA00022729"/>
    </source>
</evidence>
<sequence length="294" mass="32790">MRAMLHAISFFLICAGAYYIALVFQAPKEELSLTKHVTNSLGSQEAQSSEEADAQEHSELDTPSESISEVTAAPGDVLELPPEVPQDQEEEIQEPNPLARGWGEDIDWAETYMEALGLARSRQKPLMVIHHLEECPTCTSLKAEFSENEEIQKMAKEDFIMFNLQGTHLADPFPPTPTALLTTCPLPLSTSHPQHETNDRNLAPDGYYVPRIIFVDPALVVRIDITGKSNVHKYSYTSADTQLCKYCSSGGKHEESKDTSQTRTIVSNASSVYYRTPSYNRSLPAGQRHLYPYP</sequence>